<dbReference type="EMBL" id="RQTK01000321">
    <property type="protein sequence ID" value="RUS81777.1"/>
    <property type="molecule type" value="Genomic_DNA"/>
</dbReference>
<evidence type="ECO:0000313" key="3">
    <source>
        <dbReference type="Proteomes" id="UP000271974"/>
    </source>
</evidence>
<feature type="chain" id="PRO_5018776970" evidence="1">
    <location>
        <begin position="27"/>
        <end position="222"/>
    </location>
</feature>
<name>A0A3S1HL82_ELYCH</name>
<keyword evidence="1" id="KW-0732">Signal</keyword>
<sequence>MWHVFLRFVLMTCLKMGSLWWRLEQAIQLVHSPPPYVSWQAGTMTELEFNFCIYRANFLYHRQGIVTSWIALWLSVQHSTLLVSMSRPLLGGACVDLCEFRKDHVKISGLSSGITLLMCITLNTKLRFVEDSYPYTVSKATEPEVWCKLPTTIPDSPGCTSVSTLLVLAQPSRQTLSALSSPWFQEGCILLLFQISGLSSRITLLMCITLNTKLRFVEDSYP</sequence>
<gene>
    <name evidence="2" type="ORF">EGW08_010469</name>
</gene>
<evidence type="ECO:0000256" key="1">
    <source>
        <dbReference type="SAM" id="SignalP"/>
    </source>
</evidence>
<dbReference type="Proteomes" id="UP000271974">
    <property type="component" value="Unassembled WGS sequence"/>
</dbReference>
<proteinExistence type="predicted"/>
<reference evidence="2 3" key="1">
    <citation type="submission" date="2019-01" db="EMBL/GenBank/DDBJ databases">
        <title>A draft genome assembly of the solar-powered sea slug Elysia chlorotica.</title>
        <authorList>
            <person name="Cai H."/>
            <person name="Li Q."/>
            <person name="Fang X."/>
            <person name="Li J."/>
            <person name="Curtis N.E."/>
            <person name="Altenburger A."/>
            <person name="Shibata T."/>
            <person name="Feng M."/>
            <person name="Maeda T."/>
            <person name="Schwartz J.A."/>
            <person name="Shigenobu S."/>
            <person name="Lundholm N."/>
            <person name="Nishiyama T."/>
            <person name="Yang H."/>
            <person name="Hasebe M."/>
            <person name="Li S."/>
            <person name="Pierce S.K."/>
            <person name="Wang J."/>
        </authorList>
    </citation>
    <scope>NUCLEOTIDE SEQUENCE [LARGE SCALE GENOMIC DNA]</scope>
    <source>
        <strain evidence="2">EC2010</strain>
        <tissue evidence="2">Whole organism of an adult</tissue>
    </source>
</reference>
<keyword evidence="3" id="KW-1185">Reference proteome</keyword>
<evidence type="ECO:0000313" key="2">
    <source>
        <dbReference type="EMBL" id="RUS81777.1"/>
    </source>
</evidence>
<organism evidence="2 3">
    <name type="scientific">Elysia chlorotica</name>
    <name type="common">Eastern emerald elysia</name>
    <name type="synonym">Sea slug</name>
    <dbReference type="NCBI Taxonomy" id="188477"/>
    <lineage>
        <taxon>Eukaryota</taxon>
        <taxon>Metazoa</taxon>
        <taxon>Spiralia</taxon>
        <taxon>Lophotrochozoa</taxon>
        <taxon>Mollusca</taxon>
        <taxon>Gastropoda</taxon>
        <taxon>Heterobranchia</taxon>
        <taxon>Euthyneura</taxon>
        <taxon>Panpulmonata</taxon>
        <taxon>Sacoglossa</taxon>
        <taxon>Placobranchoidea</taxon>
        <taxon>Plakobranchidae</taxon>
        <taxon>Elysia</taxon>
    </lineage>
</organism>
<protein>
    <submittedName>
        <fullName evidence="2">Uncharacterized protein</fullName>
    </submittedName>
</protein>
<dbReference type="AlphaFoldDB" id="A0A3S1HL82"/>
<accession>A0A3S1HL82</accession>
<feature type="signal peptide" evidence="1">
    <location>
        <begin position="1"/>
        <end position="26"/>
    </location>
</feature>
<comment type="caution">
    <text evidence="2">The sequence shown here is derived from an EMBL/GenBank/DDBJ whole genome shotgun (WGS) entry which is preliminary data.</text>
</comment>